<protein>
    <submittedName>
        <fullName evidence="2">NAD-dependent epimerase/dehydratase family protein</fullName>
    </submittedName>
</protein>
<feature type="domain" description="NAD-dependent epimerase/dehydratase" evidence="1">
    <location>
        <begin position="4"/>
        <end position="212"/>
    </location>
</feature>
<dbReference type="SUPFAM" id="SSF51735">
    <property type="entry name" value="NAD(P)-binding Rossmann-fold domains"/>
    <property type="match status" value="1"/>
</dbReference>
<reference evidence="2 3" key="1">
    <citation type="journal article" date="2019" name="Int. J. Syst. Evol. Microbiol.">
        <title>Anaerobacillus alkaliphilus sp. nov., a novel alkaliphilic and moderately halophilic bacterium.</title>
        <authorList>
            <person name="Borsodi A.K."/>
            <person name="Aszalos J.M."/>
            <person name="Bihari P."/>
            <person name="Nagy I."/>
            <person name="Schumann P."/>
            <person name="Sproer C."/>
            <person name="Kovacs A.L."/>
            <person name="Boka K."/>
            <person name="Dobosy P."/>
            <person name="Ovari M."/>
            <person name="Szili-Kovacs T."/>
            <person name="Toth E."/>
        </authorList>
    </citation>
    <scope>NUCLEOTIDE SEQUENCE [LARGE SCALE GENOMIC DNA]</scope>
    <source>
        <strain evidence="2 3">B16-10</strain>
    </source>
</reference>
<evidence type="ECO:0000259" key="1">
    <source>
        <dbReference type="Pfam" id="PF01370"/>
    </source>
</evidence>
<dbReference type="RefSeq" id="WP_129076448.1">
    <property type="nucleotide sequence ID" value="NZ_QOUX01000001.1"/>
</dbReference>
<keyword evidence="3" id="KW-1185">Reference proteome</keyword>
<proteinExistence type="predicted"/>
<evidence type="ECO:0000313" key="3">
    <source>
        <dbReference type="Proteomes" id="UP000290649"/>
    </source>
</evidence>
<dbReference type="AlphaFoldDB" id="A0A4Q0VXC2"/>
<dbReference type="InterPro" id="IPR036291">
    <property type="entry name" value="NAD(P)-bd_dom_sf"/>
</dbReference>
<evidence type="ECO:0000313" key="2">
    <source>
        <dbReference type="EMBL" id="RXJ04100.1"/>
    </source>
</evidence>
<organism evidence="2 3">
    <name type="scientific">Anaerobacillus alkaliphilus</name>
    <dbReference type="NCBI Taxonomy" id="1548597"/>
    <lineage>
        <taxon>Bacteria</taxon>
        <taxon>Bacillati</taxon>
        <taxon>Bacillota</taxon>
        <taxon>Bacilli</taxon>
        <taxon>Bacillales</taxon>
        <taxon>Bacillaceae</taxon>
        <taxon>Anaerobacillus</taxon>
    </lineage>
</organism>
<dbReference type="EMBL" id="QOUX01000001">
    <property type="protein sequence ID" value="RXJ04100.1"/>
    <property type="molecule type" value="Genomic_DNA"/>
</dbReference>
<dbReference type="PANTHER" id="PTHR43245">
    <property type="entry name" value="BIFUNCTIONAL POLYMYXIN RESISTANCE PROTEIN ARNA"/>
    <property type="match status" value="1"/>
</dbReference>
<accession>A0A4Q0VXC2</accession>
<name>A0A4Q0VXC2_9BACI</name>
<dbReference type="InterPro" id="IPR050177">
    <property type="entry name" value="Lipid_A_modif_metabolic_enz"/>
</dbReference>
<sequence>MKNALVLGGTMFFGKKLVSHLLNAGIEVTIATRGRTEDGFGNQVKRITIDRSDRKSLLGLAEQNWDIVYDQSCYSPQEALDITEVLAGKVGRFIFTSTSAVYEGGRDLREEQFDPYSFKIGELFDRSYYKGLSGYQQAKREAEAVYYQKADFPVVAVRPTFVVGEDDFSKRLQFYVDKVKNGEEMYIPEPENALDFVTSDDAGHFLFWIGNSDFVGPINIGSKDDISFKNFIEMIEEIVGKKAVLTDNQEAATPYVFPTYFSENVEKAERFGYSFPTVEEILPKLIRHYA</sequence>
<dbReference type="InterPro" id="IPR001509">
    <property type="entry name" value="Epimerase_deHydtase"/>
</dbReference>
<dbReference type="Proteomes" id="UP000290649">
    <property type="component" value="Unassembled WGS sequence"/>
</dbReference>
<gene>
    <name evidence="2" type="ORF">DS745_01570</name>
</gene>
<dbReference type="Pfam" id="PF01370">
    <property type="entry name" value="Epimerase"/>
    <property type="match status" value="1"/>
</dbReference>
<dbReference type="Gene3D" id="3.40.50.720">
    <property type="entry name" value="NAD(P)-binding Rossmann-like Domain"/>
    <property type="match status" value="1"/>
</dbReference>
<comment type="caution">
    <text evidence="2">The sequence shown here is derived from an EMBL/GenBank/DDBJ whole genome shotgun (WGS) entry which is preliminary data.</text>
</comment>
<dbReference type="OrthoDB" id="9809586at2"/>